<dbReference type="Proteomes" id="UP000622610">
    <property type="component" value="Unassembled WGS sequence"/>
</dbReference>
<sequence>MLYNNIIEAIGRTPLVKLENTEAGMADIYVKIESFNPGGSVKDRAAFYMIQAAEDEGLIKPGDTIVEATSGNMGISLAMIGAAKGYKMVIVMPDTMSLERRKMIAAYGAELVLTPGSNGMSGSVEKAEELARDKGYFLINQFKNTANIQAHIETTALELYDDLDGDIDAFVAGVGTGGTISGIGKVLKSKNPTTQIIAVQPDKSPVLTGGNPGPHGIQGIGANFIPEIYQADVIDEILSMDQETAYAASRELGKQAGILVGMSSGGNFAAAKKIAQRLGAGKKVVTILPDTGERYLSTILFDEE</sequence>
<comment type="caution">
    <text evidence="15">The sequence shown here is derived from an EMBL/GenBank/DDBJ whole genome shotgun (WGS) entry which is preliminary data.</text>
</comment>
<evidence type="ECO:0000256" key="6">
    <source>
        <dbReference type="ARBA" id="ARBA00022605"/>
    </source>
</evidence>
<evidence type="ECO:0000256" key="1">
    <source>
        <dbReference type="ARBA" id="ARBA00001933"/>
    </source>
</evidence>
<keyword evidence="6 13" id="KW-0028">Amino-acid biosynthesis</keyword>
<dbReference type="InterPro" id="IPR050214">
    <property type="entry name" value="Cys_Synth/Cystath_Beta-Synth"/>
</dbReference>
<dbReference type="CDD" id="cd01561">
    <property type="entry name" value="CBS_like"/>
    <property type="match status" value="1"/>
</dbReference>
<gene>
    <name evidence="15" type="primary">cysK1</name>
    <name evidence="15" type="ORF">GCM10011482_00720</name>
</gene>
<evidence type="ECO:0000313" key="15">
    <source>
        <dbReference type="EMBL" id="GGI64418.1"/>
    </source>
</evidence>
<evidence type="ECO:0000256" key="4">
    <source>
        <dbReference type="ARBA" id="ARBA00012681"/>
    </source>
</evidence>
<dbReference type="Gene3D" id="3.40.50.1100">
    <property type="match status" value="2"/>
</dbReference>
<evidence type="ECO:0000256" key="10">
    <source>
        <dbReference type="ARBA" id="ARBA00047931"/>
    </source>
</evidence>
<keyword evidence="7 13" id="KW-0808">Transferase</keyword>
<dbReference type="PROSITE" id="PS00901">
    <property type="entry name" value="CYS_SYNTHASE"/>
    <property type="match status" value="1"/>
</dbReference>
<evidence type="ECO:0000259" key="14">
    <source>
        <dbReference type="Pfam" id="PF00291"/>
    </source>
</evidence>
<dbReference type="EC" id="2.5.1.47" evidence="4 13"/>
<dbReference type="NCBIfam" id="TIGR01136">
    <property type="entry name" value="cysKM"/>
    <property type="match status" value="1"/>
</dbReference>
<feature type="binding site" evidence="11">
    <location>
        <begin position="175"/>
        <end position="179"/>
    </location>
    <ligand>
        <name>pyridoxal 5'-phosphate</name>
        <dbReference type="ChEBI" id="CHEBI:597326"/>
    </ligand>
</feature>
<evidence type="ECO:0000313" key="16">
    <source>
        <dbReference type="Proteomes" id="UP000622610"/>
    </source>
</evidence>
<dbReference type="Pfam" id="PF00291">
    <property type="entry name" value="PALP"/>
    <property type="match status" value="1"/>
</dbReference>
<dbReference type="SUPFAM" id="SSF53686">
    <property type="entry name" value="Tryptophan synthase beta subunit-like PLP-dependent enzymes"/>
    <property type="match status" value="1"/>
</dbReference>
<dbReference type="InterPro" id="IPR036052">
    <property type="entry name" value="TrpB-like_PALP_sf"/>
</dbReference>
<dbReference type="InterPro" id="IPR001926">
    <property type="entry name" value="TrpB-like_PALP"/>
</dbReference>
<reference evidence="15" key="1">
    <citation type="journal article" date="2014" name="Int. J. Syst. Evol. Microbiol.">
        <title>Complete genome sequence of Corynebacterium casei LMG S-19264T (=DSM 44701T), isolated from a smear-ripened cheese.</title>
        <authorList>
            <consortium name="US DOE Joint Genome Institute (JGI-PGF)"/>
            <person name="Walter F."/>
            <person name="Albersmeier A."/>
            <person name="Kalinowski J."/>
            <person name="Ruckert C."/>
        </authorList>
    </citation>
    <scope>NUCLEOTIDE SEQUENCE</scope>
    <source>
        <strain evidence="15">CCM 8433</strain>
    </source>
</reference>
<comment type="similarity">
    <text evidence="3 13">Belongs to the cysteine synthase/cystathionine beta-synthase family.</text>
</comment>
<feature type="domain" description="Tryptophan synthase beta chain-like PALP" evidence="14">
    <location>
        <begin position="8"/>
        <end position="290"/>
    </location>
</feature>
<keyword evidence="16" id="KW-1185">Reference proteome</keyword>
<dbReference type="InterPro" id="IPR005859">
    <property type="entry name" value="CysK"/>
</dbReference>
<feature type="binding site" evidence="11">
    <location>
        <position position="72"/>
    </location>
    <ligand>
        <name>pyridoxal 5'-phosphate</name>
        <dbReference type="ChEBI" id="CHEBI:597326"/>
    </ligand>
</feature>
<evidence type="ECO:0000256" key="7">
    <source>
        <dbReference type="ARBA" id="ARBA00022679"/>
    </source>
</evidence>
<dbReference type="FunFam" id="3.40.50.1100:FF:000118">
    <property type="entry name" value="Related to CYS4-cystathionine beta-synthase"/>
    <property type="match status" value="1"/>
</dbReference>
<comment type="catalytic activity">
    <reaction evidence="10 13">
        <text>O-acetyl-L-serine + hydrogen sulfide = L-cysteine + acetate</text>
        <dbReference type="Rhea" id="RHEA:14829"/>
        <dbReference type="ChEBI" id="CHEBI:29919"/>
        <dbReference type="ChEBI" id="CHEBI:30089"/>
        <dbReference type="ChEBI" id="CHEBI:35235"/>
        <dbReference type="ChEBI" id="CHEBI:58340"/>
        <dbReference type="EC" id="2.5.1.47"/>
    </reaction>
</comment>
<protein>
    <recommendedName>
        <fullName evidence="5 13">Cysteine synthase</fullName>
        <ecNumber evidence="4 13">2.5.1.47</ecNumber>
    </recommendedName>
</protein>
<accession>A0A917JC21</accession>
<keyword evidence="8 11" id="KW-0663">Pyridoxal phosphate</keyword>
<comment type="cofactor">
    <cofactor evidence="1 11 13">
        <name>pyridoxal 5'-phosphate</name>
        <dbReference type="ChEBI" id="CHEBI:597326"/>
    </cofactor>
</comment>
<dbReference type="FunFam" id="3.40.50.1100:FF:000003">
    <property type="entry name" value="Cystathionine beta-synthase"/>
    <property type="match status" value="1"/>
</dbReference>
<evidence type="ECO:0000256" key="11">
    <source>
        <dbReference type="PIRSR" id="PIRSR605856-50"/>
    </source>
</evidence>
<organism evidence="15 16">
    <name type="scientific">Enterococcus alcedinis</name>
    <dbReference type="NCBI Taxonomy" id="1274384"/>
    <lineage>
        <taxon>Bacteria</taxon>
        <taxon>Bacillati</taxon>
        <taxon>Bacillota</taxon>
        <taxon>Bacilli</taxon>
        <taxon>Lactobacillales</taxon>
        <taxon>Enterococcaceae</taxon>
        <taxon>Enterococcus</taxon>
    </lineage>
</organism>
<dbReference type="AlphaFoldDB" id="A0A917JC21"/>
<feature type="binding site" evidence="11">
    <location>
        <position position="263"/>
    </location>
    <ligand>
        <name>pyridoxal 5'-phosphate</name>
        <dbReference type="ChEBI" id="CHEBI:597326"/>
    </ligand>
</feature>
<reference evidence="15" key="2">
    <citation type="submission" date="2020-09" db="EMBL/GenBank/DDBJ databases">
        <authorList>
            <person name="Sun Q."/>
            <person name="Sedlacek I."/>
        </authorList>
    </citation>
    <scope>NUCLEOTIDE SEQUENCE</scope>
    <source>
        <strain evidence="15">CCM 8433</strain>
    </source>
</reference>
<evidence type="ECO:0000256" key="9">
    <source>
        <dbReference type="ARBA" id="ARBA00023192"/>
    </source>
</evidence>
<keyword evidence="9 13" id="KW-0198">Cysteine biosynthesis</keyword>
<dbReference type="NCBIfam" id="TIGR01139">
    <property type="entry name" value="cysK"/>
    <property type="match status" value="1"/>
</dbReference>
<dbReference type="InterPro" id="IPR001216">
    <property type="entry name" value="P-phosphate_BS"/>
</dbReference>
<evidence type="ECO:0000256" key="12">
    <source>
        <dbReference type="PIRSR" id="PIRSR605856-51"/>
    </source>
</evidence>
<comment type="pathway">
    <text evidence="2">Amino-acid biosynthesis; L-cysteine biosynthesis; L-cysteine from L-serine: step 2/2.</text>
</comment>
<dbReference type="InterPro" id="IPR005856">
    <property type="entry name" value="Cys_synth"/>
</dbReference>
<evidence type="ECO:0000256" key="13">
    <source>
        <dbReference type="RuleBase" id="RU003985"/>
    </source>
</evidence>
<dbReference type="GO" id="GO:0006535">
    <property type="term" value="P:cysteine biosynthetic process from serine"/>
    <property type="evidence" value="ECO:0007669"/>
    <property type="project" value="UniProtKB-UniRule"/>
</dbReference>
<evidence type="ECO:0000256" key="5">
    <source>
        <dbReference type="ARBA" id="ARBA00019371"/>
    </source>
</evidence>
<dbReference type="GO" id="GO:0004124">
    <property type="term" value="F:cysteine synthase activity"/>
    <property type="evidence" value="ECO:0007669"/>
    <property type="project" value="UniProtKB-UniRule"/>
</dbReference>
<dbReference type="RefSeq" id="WP_188366280.1">
    <property type="nucleotide sequence ID" value="NZ_BMDT01000001.1"/>
</dbReference>
<name>A0A917JC21_9ENTE</name>
<feature type="modified residue" description="N6-(pyridoxal phosphate)lysine" evidence="12">
    <location>
        <position position="42"/>
    </location>
</feature>
<proteinExistence type="inferred from homology"/>
<dbReference type="EMBL" id="BMDT01000001">
    <property type="protein sequence ID" value="GGI64418.1"/>
    <property type="molecule type" value="Genomic_DNA"/>
</dbReference>
<evidence type="ECO:0000256" key="3">
    <source>
        <dbReference type="ARBA" id="ARBA00007103"/>
    </source>
</evidence>
<evidence type="ECO:0000256" key="8">
    <source>
        <dbReference type="ARBA" id="ARBA00022898"/>
    </source>
</evidence>
<dbReference type="PANTHER" id="PTHR10314">
    <property type="entry name" value="CYSTATHIONINE BETA-SYNTHASE"/>
    <property type="match status" value="1"/>
</dbReference>
<evidence type="ECO:0000256" key="2">
    <source>
        <dbReference type="ARBA" id="ARBA00004962"/>
    </source>
</evidence>